<name>A0A6L8W2B0_9PROT</name>
<dbReference type="SUPFAM" id="SSF158682">
    <property type="entry name" value="TerB-like"/>
    <property type="match status" value="1"/>
</dbReference>
<keyword evidence="3" id="KW-1185">Reference proteome</keyword>
<feature type="domain" description="Co-chaperone DjlA N-terminal" evidence="1">
    <location>
        <begin position="24"/>
        <end position="140"/>
    </location>
</feature>
<dbReference type="Pfam" id="PF05099">
    <property type="entry name" value="TerB"/>
    <property type="match status" value="1"/>
</dbReference>
<dbReference type="RefSeq" id="WP_161313522.1">
    <property type="nucleotide sequence ID" value="NZ_WTUW01000001.1"/>
</dbReference>
<dbReference type="CDD" id="cd07313">
    <property type="entry name" value="terB_like_2"/>
    <property type="match status" value="1"/>
</dbReference>
<dbReference type="InterPro" id="IPR007791">
    <property type="entry name" value="DjlA_N"/>
</dbReference>
<gene>
    <name evidence="2" type="ORF">GQE98_00120</name>
</gene>
<dbReference type="InterPro" id="IPR029024">
    <property type="entry name" value="TerB-like"/>
</dbReference>
<dbReference type="Proteomes" id="UP000476030">
    <property type="component" value="Unassembled WGS sequence"/>
</dbReference>
<evidence type="ECO:0000313" key="3">
    <source>
        <dbReference type="Proteomes" id="UP000476030"/>
    </source>
</evidence>
<reference evidence="2 3" key="1">
    <citation type="submission" date="2019-12" db="EMBL/GenBank/DDBJ databases">
        <title>Snethiella sp. nov. sp. isolated from sea sand.</title>
        <authorList>
            <person name="Kim J."/>
            <person name="Jeong S.E."/>
            <person name="Jung H.S."/>
            <person name="Jeon C.O."/>
        </authorList>
    </citation>
    <scope>NUCLEOTIDE SEQUENCE [LARGE SCALE GENOMIC DNA]</scope>
    <source>
        <strain evidence="2 3">DP05</strain>
    </source>
</reference>
<dbReference type="AlphaFoldDB" id="A0A6L8W2B0"/>
<evidence type="ECO:0000259" key="1">
    <source>
        <dbReference type="Pfam" id="PF05099"/>
    </source>
</evidence>
<dbReference type="EMBL" id="WTUW01000001">
    <property type="protein sequence ID" value="MZR29028.1"/>
    <property type="molecule type" value="Genomic_DNA"/>
</dbReference>
<dbReference type="Gene3D" id="1.10.3680.10">
    <property type="entry name" value="TerB-like"/>
    <property type="match status" value="1"/>
</dbReference>
<evidence type="ECO:0000313" key="2">
    <source>
        <dbReference type="EMBL" id="MZR29028.1"/>
    </source>
</evidence>
<proteinExistence type="predicted"/>
<accession>A0A6L8W2B0</accession>
<comment type="caution">
    <text evidence="2">The sequence shown here is derived from an EMBL/GenBank/DDBJ whole genome shotgun (WGS) entry which is preliminary data.</text>
</comment>
<protein>
    <submittedName>
        <fullName evidence="2">TerB family tellurite resistance protein</fullName>
    </submittedName>
</protein>
<sequence>MIAFLKSLLSNECTDEPATQDQAHIATAALLIEAALSDDDYQDVEREAIVDVLVRHYSISKDDARELVQEAEKAQAETEQLFYFTRTVKDSFPVETRVQMIEMLWEIAYADGVLSKFEANLVRRVAGLIYVNDRDRGDARKRVMARLGINEG</sequence>
<organism evidence="2 3">
    <name type="scientific">Sneathiella litorea</name>
    <dbReference type="NCBI Taxonomy" id="2606216"/>
    <lineage>
        <taxon>Bacteria</taxon>
        <taxon>Pseudomonadati</taxon>
        <taxon>Pseudomonadota</taxon>
        <taxon>Alphaproteobacteria</taxon>
        <taxon>Sneathiellales</taxon>
        <taxon>Sneathiellaceae</taxon>
        <taxon>Sneathiella</taxon>
    </lineage>
</organism>